<geneLocation type="plasmid" evidence="1">
    <name>II</name>
</geneLocation>
<gene>
    <name evidence="1" type="ORF">CT19425_MP50015</name>
</gene>
<reference evidence="1 2" key="1">
    <citation type="submission" date="2018-01" db="EMBL/GenBank/DDBJ databases">
        <authorList>
            <person name="Gaut B.S."/>
            <person name="Morton B.R."/>
            <person name="Clegg M.T."/>
            <person name="Duvall M.R."/>
        </authorList>
    </citation>
    <scope>NUCLEOTIDE SEQUENCE [LARGE SCALE GENOMIC DNA]</scope>
    <source>
        <strain evidence="1">Cupriavidus taiwanensis LMG 19425</strain>
        <plasmid evidence="2">Plasmid ii</plasmid>
    </source>
</reference>
<keyword evidence="1" id="KW-0614">Plasmid</keyword>
<dbReference type="AlphaFoldDB" id="A0A375IN17"/>
<protein>
    <submittedName>
        <fullName evidence="1">Uncharacterized protein</fullName>
    </submittedName>
</protein>
<organism evidence="1 2">
    <name type="scientific">Cupriavidus taiwanensis</name>
    <dbReference type="NCBI Taxonomy" id="164546"/>
    <lineage>
        <taxon>Bacteria</taxon>
        <taxon>Pseudomonadati</taxon>
        <taxon>Pseudomonadota</taxon>
        <taxon>Betaproteobacteria</taxon>
        <taxon>Burkholderiales</taxon>
        <taxon>Burkholderiaceae</taxon>
        <taxon>Cupriavidus</taxon>
    </lineage>
</organism>
<evidence type="ECO:0000313" key="2">
    <source>
        <dbReference type="Proteomes" id="UP000255505"/>
    </source>
</evidence>
<name>A0A375IN17_9BURK</name>
<dbReference type="EMBL" id="LT991977">
    <property type="protein sequence ID" value="SPK74979.1"/>
    <property type="molecule type" value="Genomic_DNA"/>
</dbReference>
<proteinExistence type="predicted"/>
<sequence length="23" mass="2439">MDTLAGQRIVSDLVARMLSGAYA</sequence>
<evidence type="ECO:0000313" key="1">
    <source>
        <dbReference type="EMBL" id="SPK74979.1"/>
    </source>
</evidence>
<accession>A0A375IN17</accession>
<dbReference type="Proteomes" id="UP000255505">
    <property type="component" value="Plasmid II"/>
</dbReference>